<keyword evidence="4" id="KW-0479">Metal-binding</keyword>
<dbReference type="InterPro" id="IPR006657">
    <property type="entry name" value="MoPterin_dinucl-bd_dom"/>
</dbReference>
<dbReference type="Pfam" id="PF00384">
    <property type="entry name" value="Molybdopterin"/>
    <property type="match status" value="1"/>
</dbReference>
<evidence type="ECO:0000256" key="7">
    <source>
        <dbReference type="ARBA" id="ARBA00023004"/>
    </source>
</evidence>
<feature type="domain" description="4Fe-4S ferredoxin-type" evidence="11">
    <location>
        <begin position="180"/>
        <end position="209"/>
    </location>
</feature>
<sequence length="983" mass="108638">MSAAPQVTIDGQRHAARRGETILSLINRLGLELPQVCHHPSLGPLQTCDTCMVEADGKLVRACAATVSDGMSVNLADSLGARREAMQRLIANHELYCTICDYNNGDCEVHNAADMLGLQHQKYPFTRKGHALDESNPFYRYDPDQCILCGRCVEACQDIQVTETLSIDWTMEKPRVLWDGGREINDSSCVSCGHCVTVCPCNALMEKSMDGHAGHFTSAAPAAKRKAIELVKFSEKFTGLGPLFAASKAEATARDASVKQTKTVCTYCGVGCSFDVWTTGRHILKIQPRPEAPANGISTCVKGKFGWDFVNSPDRLTRPLVRRGGKFTPVSWGEALSETARRLRAIADEHGPDSVGFISSSKTTNEEAYLLQKMARAVFGTHNIDNCARYCQSPASKGLSRTVGYGADSGTMNDIEKADLVVIVGSNTAVSHPVLAARIKRRVKLHGQRLIVSDLREHEMARRAHHFLRPEPGTDMIWMNAAAKHILDQGWEDRGFIEKNVNRFDEYRKSLEPFTLEYAAHRTGLPEETIRTVAREIAEAGSVCGLWAMGVTQHVGGTDTCTAFCNLLLLTGNFAKPGTGGYPLRGHNNVQGVSDFGALYNYFPGYHKVTDDATRARFEKAWETKLPSEPGLNNTTMIEAAHAGKLKALYVVGEELSLVDGNAHWVQEALRKIDFLVVQDIFMSTTAHFADVVFAAAPSLEKDGTFVNTERRIQRLHEVFPPLGDSRPDWRIVCDLAKHLGHDWNYDSPSSIMDEVASLTPEFAGVSYERLEGYGSLCWPVAEDGRDSPLLYQDGFHTADGRATFHPVDFSEPLHQRDETFTLHLNNGRVLEHFHEGNMTKQSPGLLSKVTAAYLDMAAADARSHGLEEGDFVRVTSPFGEVNTQVVITGEVREGELYLPICSTHERVNYLTSSDTDPVVDTPVYKEMSVKLHKLGRKGRSPMSHGNPRFGKPTPQVGVKVEKKWHRSDYIEPPRDRPEKGNV</sequence>
<feature type="domain" description="4Fe-4S ferredoxin-type" evidence="11">
    <location>
        <begin position="137"/>
        <end position="164"/>
    </location>
</feature>
<dbReference type="Pfam" id="PF13510">
    <property type="entry name" value="Fer2_4"/>
    <property type="match status" value="1"/>
</dbReference>
<dbReference type="Pfam" id="PF01568">
    <property type="entry name" value="Molydop_binding"/>
    <property type="match status" value="1"/>
</dbReference>
<dbReference type="InterPro" id="IPR001041">
    <property type="entry name" value="2Fe-2S_ferredoxin-type"/>
</dbReference>
<dbReference type="PROSITE" id="PS51085">
    <property type="entry name" value="2FE2S_FER_2"/>
    <property type="match status" value="1"/>
</dbReference>
<dbReference type="InterPro" id="IPR006656">
    <property type="entry name" value="Mopterin_OxRdtase"/>
</dbReference>
<dbReference type="Gene3D" id="3.30.70.20">
    <property type="match status" value="1"/>
</dbReference>
<evidence type="ECO:0000256" key="9">
    <source>
        <dbReference type="SAM" id="MobiDB-lite"/>
    </source>
</evidence>
<keyword evidence="2" id="KW-0004">4Fe-4S</keyword>
<dbReference type="InterPro" id="IPR009010">
    <property type="entry name" value="Asp_de-COase-like_dom_sf"/>
</dbReference>
<dbReference type="PROSITE" id="PS00198">
    <property type="entry name" value="4FE4S_FER_1"/>
    <property type="match status" value="1"/>
</dbReference>
<feature type="region of interest" description="Disordered" evidence="9">
    <location>
        <begin position="933"/>
        <end position="983"/>
    </location>
</feature>
<keyword evidence="6" id="KW-0560">Oxidoreductase</keyword>
<dbReference type="InterPro" id="IPR036010">
    <property type="entry name" value="2Fe-2S_ferredoxin-like_sf"/>
</dbReference>
<dbReference type="Pfam" id="PF10588">
    <property type="entry name" value="NADH-G_4Fe-4S_3"/>
    <property type="match status" value="1"/>
</dbReference>
<evidence type="ECO:0000256" key="1">
    <source>
        <dbReference type="ARBA" id="ARBA00007023"/>
    </source>
</evidence>
<dbReference type="CDD" id="cd02753">
    <property type="entry name" value="MopB_Formate-Dh-H"/>
    <property type="match status" value="1"/>
</dbReference>
<dbReference type="PROSITE" id="PS51839">
    <property type="entry name" value="4FE4S_HC3"/>
    <property type="match status" value="1"/>
</dbReference>
<keyword evidence="5" id="KW-0677">Repeat</keyword>
<dbReference type="Pfam" id="PF12838">
    <property type="entry name" value="Fer4_7"/>
    <property type="match status" value="1"/>
</dbReference>
<dbReference type="Proteomes" id="UP001476282">
    <property type="component" value="Unassembled WGS sequence"/>
</dbReference>
<name>A0ABP9UR82_9BACT</name>
<comment type="caution">
    <text evidence="14">The sequence shown here is derived from an EMBL/GenBank/DDBJ whole genome shotgun (WGS) entry which is preliminary data.</text>
</comment>
<evidence type="ECO:0000256" key="5">
    <source>
        <dbReference type="ARBA" id="ARBA00022737"/>
    </source>
</evidence>
<dbReference type="SUPFAM" id="SSF50692">
    <property type="entry name" value="ADC-like"/>
    <property type="match status" value="1"/>
</dbReference>
<dbReference type="InterPro" id="IPR019574">
    <property type="entry name" value="NADH_UbQ_OxRdtase_Gsu_4Fe4S-bd"/>
</dbReference>
<dbReference type="InterPro" id="IPR017896">
    <property type="entry name" value="4Fe4S_Fe-S-bd"/>
</dbReference>
<dbReference type="SMART" id="SM00929">
    <property type="entry name" value="NADH-G_4Fe-4S_3"/>
    <property type="match status" value="1"/>
</dbReference>
<feature type="domain" description="2Fe-2S ferredoxin-type" evidence="10">
    <location>
        <begin position="5"/>
        <end position="79"/>
    </location>
</feature>
<dbReference type="EMBL" id="BAABRI010000010">
    <property type="protein sequence ID" value="GAA5482881.1"/>
    <property type="molecule type" value="Genomic_DNA"/>
</dbReference>
<dbReference type="PIRSF" id="PIRSF036643">
    <property type="entry name" value="FDH_alpha"/>
    <property type="match status" value="1"/>
</dbReference>
<dbReference type="CDD" id="cd00207">
    <property type="entry name" value="fer2"/>
    <property type="match status" value="1"/>
</dbReference>
<dbReference type="PANTHER" id="PTHR43105:SF14">
    <property type="entry name" value="FORMATE DEHYDROGENASE H"/>
    <property type="match status" value="1"/>
</dbReference>
<dbReference type="PROSITE" id="PS51379">
    <property type="entry name" value="4FE4S_FER_2"/>
    <property type="match status" value="2"/>
</dbReference>
<dbReference type="SUPFAM" id="SSF53706">
    <property type="entry name" value="Formate dehydrogenase/DMSO reductase, domains 1-3"/>
    <property type="match status" value="1"/>
</dbReference>
<dbReference type="SUPFAM" id="SSF54292">
    <property type="entry name" value="2Fe-2S ferredoxin-like"/>
    <property type="match status" value="1"/>
</dbReference>
<dbReference type="InterPro" id="IPR050123">
    <property type="entry name" value="Prok_molybdopt-oxidoreductase"/>
</dbReference>
<dbReference type="SMART" id="SM00926">
    <property type="entry name" value="Molybdop_Fe4S4"/>
    <property type="match status" value="1"/>
</dbReference>
<evidence type="ECO:0000256" key="4">
    <source>
        <dbReference type="ARBA" id="ARBA00022723"/>
    </source>
</evidence>
<reference evidence="14 15" key="1">
    <citation type="submission" date="2024-02" db="EMBL/GenBank/DDBJ databases">
        <title>Haloferula sargassicola NBRC 104335.</title>
        <authorList>
            <person name="Ichikawa N."/>
            <person name="Katano-Makiyama Y."/>
            <person name="Hidaka K."/>
        </authorList>
    </citation>
    <scope>NUCLEOTIDE SEQUENCE [LARGE SCALE GENOMIC DNA]</scope>
    <source>
        <strain evidence="14 15">NBRC 104335</strain>
    </source>
</reference>
<dbReference type="InterPro" id="IPR006478">
    <property type="entry name" value="Formate_DH_asu"/>
</dbReference>
<protein>
    <submittedName>
        <fullName evidence="14">Formate dehydrogenase SA2102</fullName>
    </submittedName>
</protein>
<accession>A0ABP9UR82</accession>
<dbReference type="Pfam" id="PF04879">
    <property type="entry name" value="Molybdop_Fe4S4"/>
    <property type="match status" value="1"/>
</dbReference>
<dbReference type="PANTHER" id="PTHR43105">
    <property type="entry name" value="RESPIRATORY NITRATE REDUCTASE"/>
    <property type="match status" value="1"/>
</dbReference>
<proteinExistence type="inferred from homology"/>
<keyword evidence="7" id="KW-0408">Iron</keyword>
<dbReference type="Gene3D" id="3.40.50.740">
    <property type="match status" value="1"/>
</dbReference>
<evidence type="ECO:0000259" key="11">
    <source>
        <dbReference type="PROSITE" id="PS51379"/>
    </source>
</evidence>
<organism evidence="14 15">
    <name type="scientific">Haloferula sargassicola</name>
    <dbReference type="NCBI Taxonomy" id="490096"/>
    <lineage>
        <taxon>Bacteria</taxon>
        <taxon>Pseudomonadati</taxon>
        <taxon>Verrucomicrobiota</taxon>
        <taxon>Verrucomicrobiia</taxon>
        <taxon>Verrucomicrobiales</taxon>
        <taxon>Verrucomicrobiaceae</taxon>
        <taxon>Haloferula</taxon>
    </lineage>
</organism>
<gene>
    <name evidence="14" type="ORF">Hsar01_02106</name>
</gene>
<dbReference type="PROSITE" id="PS51669">
    <property type="entry name" value="4FE4S_MOW_BIS_MGD"/>
    <property type="match status" value="1"/>
</dbReference>
<evidence type="ECO:0000256" key="6">
    <source>
        <dbReference type="ARBA" id="ARBA00023002"/>
    </source>
</evidence>
<dbReference type="NCBIfam" id="TIGR01591">
    <property type="entry name" value="Fdh-alpha"/>
    <property type="match status" value="1"/>
</dbReference>
<dbReference type="InterPro" id="IPR017900">
    <property type="entry name" value="4Fe4S_Fe_S_CS"/>
</dbReference>
<keyword evidence="15" id="KW-1185">Reference proteome</keyword>
<evidence type="ECO:0000313" key="14">
    <source>
        <dbReference type="EMBL" id="GAA5482881.1"/>
    </source>
</evidence>
<evidence type="ECO:0000259" key="10">
    <source>
        <dbReference type="PROSITE" id="PS51085"/>
    </source>
</evidence>
<evidence type="ECO:0000259" key="13">
    <source>
        <dbReference type="PROSITE" id="PS51839"/>
    </source>
</evidence>
<dbReference type="Gene3D" id="3.40.228.10">
    <property type="entry name" value="Dimethylsulfoxide Reductase, domain 2"/>
    <property type="match status" value="1"/>
</dbReference>
<dbReference type="RefSeq" id="WP_353567009.1">
    <property type="nucleotide sequence ID" value="NZ_BAABRI010000010.1"/>
</dbReference>
<evidence type="ECO:0000313" key="15">
    <source>
        <dbReference type="Proteomes" id="UP001476282"/>
    </source>
</evidence>
<feature type="compositionally biased region" description="Basic and acidic residues" evidence="9">
    <location>
        <begin position="967"/>
        <end position="983"/>
    </location>
</feature>
<keyword evidence="3" id="KW-0001">2Fe-2S</keyword>
<dbReference type="InterPro" id="IPR006963">
    <property type="entry name" value="Mopterin_OxRdtase_4Fe-4S_dom"/>
</dbReference>
<comment type="similarity">
    <text evidence="1">In the C-terminal section; belongs to the prokaryotic molybdopterin-containing oxidoreductase family.</text>
</comment>
<dbReference type="Gene3D" id="2.20.25.90">
    <property type="entry name" value="ADC-like domains"/>
    <property type="match status" value="1"/>
</dbReference>
<dbReference type="SUPFAM" id="SSF54862">
    <property type="entry name" value="4Fe-4S ferredoxins"/>
    <property type="match status" value="1"/>
</dbReference>
<keyword evidence="8" id="KW-0411">Iron-sulfur</keyword>
<evidence type="ECO:0000256" key="2">
    <source>
        <dbReference type="ARBA" id="ARBA00022485"/>
    </source>
</evidence>
<feature type="domain" description="4Fe-4S His(Cys)3-ligated-type" evidence="13">
    <location>
        <begin position="77"/>
        <end position="117"/>
    </location>
</feature>
<evidence type="ECO:0000259" key="12">
    <source>
        <dbReference type="PROSITE" id="PS51669"/>
    </source>
</evidence>
<evidence type="ECO:0000256" key="8">
    <source>
        <dbReference type="ARBA" id="ARBA00023014"/>
    </source>
</evidence>
<dbReference type="CDD" id="cd00508">
    <property type="entry name" value="MopB_CT_Fdh-Nap-like"/>
    <property type="match status" value="1"/>
</dbReference>
<evidence type="ECO:0000256" key="3">
    <source>
        <dbReference type="ARBA" id="ARBA00022714"/>
    </source>
</evidence>
<dbReference type="Gene3D" id="2.40.40.20">
    <property type="match status" value="1"/>
</dbReference>
<feature type="domain" description="4Fe-4S Mo/W bis-MGD-type" evidence="12">
    <location>
        <begin position="258"/>
        <end position="314"/>
    </location>
</feature>
<dbReference type="InterPro" id="IPR041924">
    <property type="entry name" value="Formate_Dh-H_N"/>
</dbReference>
<dbReference type="Gene3D" id="3.10.20.740">
    <property type="match status" value="1"/>
</dbReference>